<sequence>MKRNIKRSLLSSVVAALSIAGVAAQASIVPSSIALAGQAQTASRWQAERFGPIVSSDTLWTIAMYYSDKRNLNVYEMMDLIIEANPRVFPNGLADHMLDGFYLTIPTDGMVATTEVTVAKPKPTAGDNSAQPAASQTSQAAAAGGLAPSELAGLRNQLAQSIELIEQLQRQNLELHERLLAVTEELGELRLKVNAEQQAEAELQQQISAEVTAQRQESVTTETPADATAAALQAAASVAAEQSEQANQAASIRQQPPAPAKPSLLAWLMQPLHLLMVVGVPLLLVLLFGYRFYRQRQQQQSSQYKGALDAAAREQQSAAAADSAAAASAVAGGTVADATVADGTEEVSSVADAASSQVAPTLETVPSAFEEAEQAALAAGVTALAADAAQADDAASPAAESADESADESAAELAKEQAETNAAETSLEQSLQDLDAELEFTPQATAAQDSSTAAEPDAELETELDAELETELDAELETELDAELETEPDAELENELDAEPDDLDAELEALFAEQDAVFTAAAETRGEAELTAESAAENLIEFELEDSDLSAANAAEQEPDDGSYVDQEFGDSAYAGKAYGDEAYNENQYQQEYQPASLVESDDEDLAALLEQAEDSSEASWQDEPAGQTEYDLSQQDSDDDYLAIEQLLEEAEAEGANDFSHTLYESEAGSLPTGEDTALNHLDLAQTYLDMGDFAAARAELLAIDASNDEDLQREIAMLQQQIDEQDGA</sequence>
<feature type="compositionally biased region" description="Acidic residues" evidence="2">
    <location>
        <begin position="401"/>
        <end position="410"/>
    </location>
</feature>
<name>A0ABU3KVT1_9GAMM</name>
<feature type="compositionally biased region" description="Acidic residues" evidence="2">
    <location>
        <begin position="600"/>
        <end position="617"/>
    </location>
</feature>
<feature type="compositionally biased region" description="Low complexity" evidence="2">
    <location>
        <begin position="130"/>
        <end position="142"/>
    </location>
</feature>
<evidence type="ECO:0000256" key="4">
    <source>
        <dbReference type="SAM" id="SignalP"/>
    </source>
</evidence>
<gene>
    <name evidence="5" type="ORF">NOG12_04010</name>
</gene>
<keyword evidence="3" id="KW-0812">Transmembrane</keyword>
<feature type="chain" id="PRO_5047179763" description="LysM domain-containing protein" evidence="4">
    <location>
        <begin position="27"/>
        <end position="730"/>
    </location>
</feature>
<evidence type="ECO:0008006" key="7">
    <source>
        <dbReference type="Google" id="ProtNLM"/>
    </source>
</evidence>
<comment type="caution">
    <text evidence="5">The sequence shown here is derived from an EMBL/GenBank/DDBJ whole genome shotgun (WGS) entry which is preliminary data.</text>
</comment>
<keyword evidence="6" id="KW-1185">Reference proteome</keyword>
<feature type="region of interest" description="Disordered" evidence="2">
    <location>
        <begin position="121"/>
        <end position="142"/>
    </location>
</feature>
<feature type="region of interest" description="Disordered" evidence="2">
    <location>
        <begin position="547"/>
        <end position="638"/>
    </location>
</feature>
<dbReference type="EMBL" id="JANFPJ010000006">
    <property type="protein sequence ID" value="MDT7525246.1"/>
    <property type="molecule type" value="Genomic_DNA"/>
</dbReference>
<accession>A0ABU3KVT1</accession>
<feature type="compositionally biased region" description="Low complexity" evidence="2">
    <location>
        <begin position="445"/>
        <end position="455"/>
    </location>
</feature>
<protein>
    <recommendedName>
        <fullName evidence="7">LysM domain-containing protein</fullName>
    </recommendedName>
</protein>
<dbReference type="RefSeq" id="WP_313932462.1">
    <property type="nucleotide sequence ID" value="NZ_JANFPJ010000006.1"/>
</dbReference>
<proteinExistence type="predicted"/>
<keyword evidence="4" id="KW-0732">Signal</keyword>
<feature type="coiled-coil region" evidence="1">
    <location>
        <begin position="151"/>
        <end position="206"/>
    </location>
</feature>
<keyword evidence="1" id="KW-0175">Coiled coil</keyword>
<evidence type="ECO:0000313" key="5">
    <source>
        <dbReference type="EMBL" id="MDT7525246.1"/>
    </source>
</evidence>
<feature type="region of interest" description="Disordered" evidence="2">
    <location>
        <begin position="445"/>
        <end position="501"/>
    </location>
</feature>
<feature type="compositionally biased region" description="Low complexity" evidence="2">
    <location>
        <begin position="585"/>
        <end position="594"/>
    </location>
</feature>
<evidence type="ECO:0000256" key="2">
    <source>
        <dbReference type="SAM" id="MobiDB-lite"/>
    </source>
</evidence>
<evidence type="ECO:0000256" key="1">
    <source>
        <dbReference type="SAM" id="Coils"/>
    </source>
</evidence>
<keyword evidence="3" id="KW-1133">Transmembrane helix</keyword>
<evidence type="ECO:0000313" key="6">
    <source>
        <dbReference type="Proteomes" id="UP001305027"/>
    </source>
</evidence>
<evidence type="ECO:0000256" key="3">
    <source>
        <dbReference type="SAM" id="Phobius"/>
    </source>
</evidence>
<organism evidence="5 6">
    <name type="scientific">Pseudidiomarina fusca</name>
    <dbReference type="NCBI Taxonomy" id="2965078"/>
    <lineage>
        <taxon>Bacteria</taxon>
        <taxon>Pseudomonadati</taxon>
        <taxon>Pseudomonadota</taxon>
        <taxon>Gammaproteobacteria</taxon>
        <taxon>Alteromonadales</taxon>
        <taxon>Idiomarinaceae</taxon>
        <taxon>Pseudidiomarina</taxon>
    </lineage>
</organism>
<keyword evidence="3" id="KW-0472">Membrane</keyword>
<reference evidence="5 6" key="1">
    <citation type="submission" date="2022-07" db="EMBL/GenBank/DDBJ databases">
        <title>Pseudidiomarina sp. nov, a marine bacterium isolated from Pacific Ocean.</title>
        <authorList>
            <person name="Wang Y."/>
        </authorList>
    </citation>
    <scope>NUCLEOTIDE SEQUENCE [LARGE SCALE GENOMIC DNA]</scope>
    <source>
        <strain evidence="5 6">GXY010</strain>
    </source>
</reference>
<feature type="compositionally biased region" description="Acidic residues" evidence="2">
    <location>
        <begin position="456"/>
        <end position="501"/>
    </location>
</feature>
<feature type="region of interest" description="Disordered" evidence="2">
    <location>
        <begin position="392"/>
        <end position="427"/>
    </location>
</feature>
<feature type="transmembrane region" description="Helical" evidence="3">
    <location>
        <begin position="272"/>
        <end position="293"/>
    </location>
</feature>
<dbReference type="Proteomes" id="UP001305027">
    <property type="component" value="Unassembled WGS sequence"/>
</dbReference>
<feature type="signal peptide" evidence="4">
    <location>
        <begin position="1"/>
        <end position="26"/>
    </location>
</feature>